<name>A0A6N7LUE6_9GAMM</name>
<dbReference type="PROSITE" id="PS50005">
    <property type="entry name" value="TPR"/>
    <property type="match status" value="1"/>
</dbReference>
<feature type="signal peptide" evidence="2">
    <location>
        <begin position="1"/>
        <end position="20"/>
    </location>
</feature>
<sequence>MRYMLSVMMMAVLLGCASTSEVEDAELDVQTPEASYAEGEAARQRGDYGGALSSFLPLVEREDRWGIRGKLAIAKLTLDSGQNREALNAYTVLLEEDPALIEAQEGKGLALLGLGEVEAAREQLLATNTSEASRWRTLNGLGIASDMDTDYDAAARWYGMALESGGDNPLVINNAAYSRIMAGDYSAAEKLLQRALVRYPEEDRLRNNLAIAQARQGNYRRAISTWERSLDAAEARNNAGYIAYLNGDLERAKKLFREASDMSPRYNPGIARNLELVGE</sequence>
<accession>A0A6N7LUE6</accession>
<dbReference type="PANTHER" id="PTHR12558">
    <property type="entry name" value="CELL DIVISION CYCLE 16,23,27"/>
    <property type="match status" value="1"/>
</dbReference>
<keyword evidence="2" id="KW-0732">Signal</keyword>
<feature type="chain" id="PRO_5027068655" evidence="2">
    <location>
        <begin position="21"/>
        <end position="279"/>
    </location>
</feature>
<dbReference type="PROSITE" id="PS51257">
    <property type="entry name" value="PROKAR_LIPOPROTEIN"/>
    <property type="match status" value="1"/>
</dbReference>
<dbReference type="Proteomes" id="UP000469421">
    <property type="component" value="Unassembled WGS sequence"/>
</dbReference>
<dbReference type="AlphaFoldDB" id="A0A6N7LUE6"/>
<dbReference type="SUPFAM" id="SSF48452">
    <property type="entry name" value="TPR-like"/>
    <property type="match status" value="1"/>
</dbReference>
<dbReference type="InterPro" id="IPR011990">
    <property type="entry name" value="TPR-like_helical_dom_sf"/>
</dbReference>
<feature type="repeat" description="TPR" evidence="1">
    <location>
        <begin position="233"/>
        <end position="266"/>
    </location>
</feature>
<keyword evidence="1" id="KW-0802">TPR repeat</keyword>
<dbReference type="EMBL" id="WIRE01000001">
    <property type="protein sequence ID" value="MQX52986.1"/>
    <property type="molecule type" value="Genomic_DNA"/>
</dbReference>
<dbReference type="Pfam" id="PF13181">
    <property type="entry name" value="TPR_8"/>
    <property type="match status" value="1"/>
</dbReference>
<organism evidence="3 4">
    <name type="scientific">Alcanivorax sediminis</name>
    <dbReference type="NCBI Taxonomy" id="2663008"/>
    <lineage>
        <taxon>Bacteria</taxon>
        <taxon>Pseudomonadati</taxon>
        <taxon>Pseudomonadota</taxon>
        <taxon>Gammaproteobacteria</taxon>
        <taxon>Oceanospirillales</taxon>
        <taxon>Alcanivoracaceae</taxon>
        <taxon>Alcanivorax</taxon>
    </lineage>
</organism>
<dbReference type="Pfam" id="PF13432">
    <property type="entry name" value="TPR_16"/>
    <property type="match status" value="2"/>
</dbReference>
<proteinExistence type="predicted"/>
<dbReference type="PANTHER" id="PTHR12558:SF13">
    <property type="entry name" value="CELL DIVISION CYCLE PROTEIN 27 HOMOLOG"/>
    <property type="match status" value="1"/>
</dbReference>
<dbReference type="Gene3D" id="1.25.40.10">
    <property type="entry name" value="Tetratricopeptide repeat domain"/>
    <property type="match status" value="2"/>
</dbReference>
<comment type="caution">
    <text evidence="3">The sequence shown here is derived from an EMBL/GenBank/DDBJ whole genome shotgun (WGS) entry which is preliminary data.</text>
</comment>
<dbReference type="RefSeq" id="WP_153500046.1">
    <property type="nucleotide sequence ID" value="NZ_WIRE01000001.1"/>
</dbReference>
<evidence type="ECO:0000256" key="2">
    <source>
        <dbReference type="SAM" id="SignalP"/>
    </source>
</evidence>
<dbReference type="SMART" id="SM00028">
    <property type="entry name" value="TPR"/>
    <property type="match status" value="3"/>
</dbReference>
<evidence type="ECO:0000256" key="1">
    <source>
        <dbReference type="PROSITE-ProRule" id="PRU00339"/>
    </source>
</evidence>
<keyword evidence="4" id="KW-1185">Reference proteome</keyword>
<protein>
    <submittedName>
        <fullName evidence="3">Tetratricopeptide repeat protein</fullName>
    </submittedName>
</protein>
<gene>
    <name evidence="3" type="ORF">GFN93_06965</name>
</gene>
<evidence type="ECO:0000313" key="4">
    <source>
        <dbReference type="Proteomes" id="UP000469421"/>
    </source>
</evidence>
<evidence type="ECO:0000313" key="3">
    <source>
        <dbReference type="EMBL" id="MQX52986.1"/>
    </source>
</evidence>
<dbReference type="InterPro" id="IPR019734">
    <property type="entry name" value="TPR_rpt"/>
</dbReference>
<reference evidence="3 4" key="1">
    <citation type="submission" date="2019-10" db="EMBL/GenBank/DDBJ databases">
        <title>Alcanivorax sp.PA15-N-34 draft genome sequence.</title>
        <authorList>
            <person name="Liao X."/>
            <person name="Shao Z."/>
        </authorList>
    </citation>
    <scope>NUCLEOTIDE SEQUENCE [LARGE SCALE GENOMIC DNA]</scope>
    <source>
        <strain evidence="3 4">PA15-N-34</strain>
    </source>
</reference>